<accession>A0A8H4TZ21</accession>
<dbReference type="SUPFAM" id="SSF54695">
    <property type="entry name" value="POZ domain"/>
    <property type="match status" value="1"/>
</dbReference>
<name>A0A8H4TZ21_9HYPO</name>
<reference evidence="1" key="2">
    <citation type="submission" date="2020-05" db="EMBL/GenBank/DDBJ databases">
        <authorList>
            <person name="Kim H.-S."/>
            <person name="Proctor R.H."/>
            <person name="Brown D.W."/>
        </authorList>
    </citation>
    <scope>NUCLEOTIDE SEQUENCE</scope>
    <source>
        <strain evidence="1">NRRL 20472</strain>
    </source>
</reference>
<keyword evidence="2" id="KW-1185">Reference proteome</keyword>
<dbReference type="Proteomes" id="UP000622797">
    <property type="component" value="Unassembled WGS sequence"/>
</dbReference>
<evidence type="ECO:0000313" key="1">
    <source>
        <dbReference type="EMBL" id="KAF4966748.1"/>
    </source>
</evidence>
<proteinExistence type="predicted"/>
<organism evidence="1 2">
    <name type="scientific">Fusarium sarcochroum</name>
    <dbReference type="NCBI Taxonomy" id="1208366"/>
    <lineage>
        <taxon>Eukaryota</taxon>
        <taxon>Fungi</taxon>
        <taxon>Dikarya</taxon>
        <taxon>Ascomycota</taxon>
        <taxon>Pezizomycotina</taxon>
        <taxon>Sordariomycetes</taxon>
        <taxon>Hypocreomycetidae</taxon>
        <taxon>Hypocreales</taxon>
        <taxon>Nectriaceae</taxon>
        <taxon>Fusarium</taxon>
        <taxon>Fusarium lateritium species complex</taxon>
    </lineage>
</organism>
<evidence type="ECO:0000313" key="2">
    <source>
        <dbReference type="Proteomes" id="UP000622797"/>
    </source>
</evidence>
<dbReference type="EMBL" id="JABEXW010000274">
    <property type="protein sequence ID" value="KAF4966748.1"/>
    <property type="molecule type" value="Genomic_DNA"/>
</dbReference>
<sequence length="237" mass="26882">MALSEMHVIDPDGDTLLILRDAGAPFAACLTEEEWPNKLPQHQSSNSKQNEASVISTETLKESDSGLSDVSLSPQAKPEPKHIRFKLSSQHLRLSSAFFRKLICGDWKEKESEPGFKWTITATDWDPDALLILMNILHLQTRAVPRTLAFEMLAKVAVLVDYYDCCQAVEPWAEVWISNLTLEVPDYYSRVLLLRLTVAWVFSEHEKFRILTEVIIRRSRGPIHTMGLPIPQTIVGE</sequence>
<dbReference type="Gene3D" id="3.30.710.10">
    <property type="entry name" value="Potassium Channel Kv1.1, Chain A"/>
    <property type="match status" value="1"/>
</dbReference>
<dbReference type="OrthoDB" id="5326346at2759"/>
<protein>
    <recommendedName>
        <fullName evidence="3">BTB domain-containing protein</fullName>
    </recommendedName>
</protein>
<dbReference type="AlphaFoldDB" id="A0A8H4TZ21"/>
<comment type="caution">
    <text evidence="1">The sequence shown here is derived from an EMBL/GenBank/DDBJ whole genome shotgun (WGS) entry which is preliminary data.</text>
</comment>
<dbReference type="InterPro" id="IPR011333">
    <property type="entry name" value="SKP1/BTB/POZ_sf"/>
</dbReference>
<gene>
    <name evidence="1" type="ORF">FSARC_5613</name>
</gene>
<evidence type="ECO:0008006" key="3">
    <source>
        <dbReference type="Google" id="ProtNLM"/>
    </source>
</evidence>
<reference evidence="1" key="1">
    <citation type="journal article" date="2020" name="BMC Genomics">
        <title>Correction to: Identification and distribution of gene clusters required for synthesis of sphingolipid metabolism inhibitors in diverse species of the filamentous fungus Fusarium.</title>
        <authorList>
            <person name="Kim H.S."/>
            <person name="Lohmar J.M."/>
            <person name="Busman M."/>
            <person name="Brown D.W."/>
            <person name="Naumann T.A."/>
            <person name="Divon H.H."/>
            <person name="Lysoe E."/>
            <person name="Uhlig S."/>
            <person name="Proctor R.H."/>
        </authorList>
    </citation>
    <scope>NUCLEOTIDE SEQUENCE</scope>
    <source>
        <strain evidence="1">NRRL 20472</strain>
    </source>
</reference>